<evidence type="ECO:0000256" key="3">
    <source>
        <dbReference type="ARBA" id="ARBA00006990"/>
    </source>
</evidence>
<evidence type="ECO:0000256" key="16">
    <source>
        <dbReference type="SAM" id="SignalP"/>
    </source>
</evidence>
<dbReference type="FunFam" id="2.60.120.920:FF:000065">
    <property type="entry name" value="Ear1p"/>
    <property type="match status" value="1"/>
</dbReference>
<dbReference type="SUPFAM" id="SSF49899">
    <property type="entry name" value="Concanavalin A-like lectins/glucanases"/>
    <property type="match status" value="1"/>
</dbReference>
<name>W6MMY6_9ASCO</name>
<dbReference type="AlphaFoldDB" id="W6MMY6"/>
<evidence type="ECO:0000259" key="17">
    <source>
        <dbReference type="PROSITE" id="PS50188"/>
    </source>
</evidence>
<keyword evidence="12" id="KW-0325">Glycoprotein</keyword>
<evidence type="ECO:0000256" key="11">
    <source>
        <dbReference type="ARBA" id="ARBA00023136"/>
    </source>
</evidence>
<evidence type="ECO:0000256" key="2">
    <source>
        <dbReference type="ARBA" id="ARBA00004639"/>
    </source>
</evidence>
<evidence type="ECO:0000256" key="14">
    <source>
        <dbReference type="SAM" id="MobiDB-lite"/>
    </source>
</evidence>
<dbReference type="SMART" id="SM00449">
    <property type="entry name" value="SPRY"/>
    <property type="match status" value="1"/>
</dbReference>
<evidence type="ECO:0000313" key="19">
    <source>
        <dbReference type="Proteomes" id="UP000019384"/>
    </source>
</evidence>
<dbReference type="RefSeq" id="XP_022459566.1">
    <property type="nucleotide sequence ID" value="XM_022601977.1"/>
</dbReference>
<evidence type="ECO:0000256" key="10">
    <source>
        <dbReference type="ARBA" id="ARBA00022989"/>
    </source>
</evidence>
<dbReference type="InterPro" id="IPR013320">
    <property type="entry name" value="ConA-like_dom_sf"/>
</dbReference>
<feature type="transmembrane region" description="Helical" evidence="15">
    <location>
        <begin position="40"/>
        <end position="62"/>
    </location>
</feature>
<evidence type="ECO:0000256" key="7">
    <source>
        <dbReference type="ARBA" id="ARBA00022753"/>
    </source>
</evidence>
<dbReference type="GO" id="GO:0005774">
    <property type="term" value="C:vacuolar membrane"/>
    <property type="evidence" value="ECO:0007669"/>
    <property type="project" value="UniProtKB-SubCell"/>
</dbReference>
<dbReference type="CDD" id="cd12910">
    <property type="entry name" value="SPRY_SSH4_like"/>
    <property type="match status" value="1"/>
</dbReference>
<evidence type="ECO:0000256" key="9">
    <source>
        <dbReference type="ARBA" id="ARBA00022968"/>
    </source>
</evidence>
<feature type="region of interest" description="Disordered" evidence="14">
    <location>
        <begin position="385"/>
        <end position="417"/>
    </location>
</feature>
<keyword evidence="7" id="KW-0967">Endosome</keyword>
<keyword evidence="9" id="KW-0735">Signal-anchor</keyword>
<keyword evidence="10 15" id="KW-1133">Transmembrane helix</keyword>
<dbReference type="GeneID" id="34520954"/>
<sequence>MDAIRLSPLAGLLILAMGITGVDSVPIPAVQAASGSDAFSLVSGMALGFVFVLGVAFGAWIFKRLVQAGISLSNSIPGAYDDEQLEIEEDARALAELSPNEQELYFQGKDFQRLNPTDTQELSLSHLLLIQEKGVSAWEFKPNLAVVDDVKVDAKTEINFLSSGSELSVQSNLPVPKANEVYYFEAKIYDVADPESTVISIGLATYPYPYFRLPGRQRQSLAYDSNGDRRYNQSFSLDESSGLGIFPKVERGDVIGVGYRSRSGTVFFTRNGKKLSEGGCGGHVKNWHPKLWPTIGANNRCAVHVNFGQAGYVFIEGNVKKWGFAPLEGNGPPPPEYQAFSQDVMLDSSDVDPQDLMERDGDFPPNFWDVADFTEVEDNEDITLRSIEQASMRSAGLEDAPLDPPNYSDGDGSEEDH</sequence>
<keyword evidence="8" id="KW-0653">Protein transport</keyword>
<evidence type="ECO:0000256" key="13">
    <source>
        <dbReference type="ARBA" id="ARBA00025244"/>
    </source>
</evidence>
<evidence type="ECO:0000256" key="4">
    <source>
        <dbReference type="ARBA" id="ARBA00022448"/>
    </source>
</evidence>
<accession>W6MMY6</accession>
<protein>
    <recommendedName>
        <fullName evidence="17">B30.2/SPRY domain-containing protein</fullName>
    </recommendedName>
</protein>
<feature type="chain" id="PRO_5004880336" description="B30.2/SPRY domain-containing protein" evidence="16">
    <location>
        <begin position="25"/>
        <end position="417"/>
    </location>
</feature>
<dbReference type="InterPro" id="IPR043136">
    <property type="entry name" value="B30.2/SPRY_sf"/>
</dbReference>
<dbReference type="InterPro" id="IPR050618">
    <property type="entry name" value="Ubq-SigPath_Reg"/>
</dbReference>
<evidence type="ECO:0000256" key="6">
    <source>
        <dbReference type="ARBA" id="ARBA00022692"/>
    </source>
</evidence>
<keyword evidence="16" id="KW-0732">Signal</keyword>
<keyword evidence="6 15" id="KW-0812">Transmembrane</keyword>
<keyword evidence="5" id="KW-0926">Vacuole</keyword>
<comment type="similarity">
    <text evidence="3">Belongs to the SSH4 family.</text>
</comment>
<dbReference type="PANTHER" id="PTHR12864">
    <property type="entry name" value="RAN BINDING PROTEIN 9-RELATED"/>
    <property type="match status" value="1"/>
</dbReference>
<dbReference type="EMBL" id="HG793128">
    <property type="protein sequence ID" value="CDK27573.1"/>
    <property type="molecule type" value="Genomic_DNA"/>
</dbReference>
<feature type="domain" description="B30.2/SPRY" evidence="17">
    <location>
        <begin position="107"/>
        <end position="312"/>
    </location>
</feature>
<dbReference type="Pfam" id="PF00622">
    <property type="entry name" value="SPRY"/>
    <property type="match status" value="1"/>
</dbReference>
<evidence type="ECO:0000256" key="1">
    <source>
        <dbReference type="ARBA" id="ARBA00004576"/>
    </source>
</evidence>
<keyword evidence="4" id="KW-0813">Transport</keyword>
<comment type="subcellular location">
    <subcellularLocation>
        <location evidence="2">Endosome membrane</location>
        <topology evidence="2">Single-pass type II membrane protein</topology>
    </subcellularLocation>
    <subcellularLocation>
        <location evidence="1">Vacuole membrane</location>
        <topology evidence="1">Single-pass type II membrane protein</topology>
    </subcellularLocation>
</comment>
<dbReference type="GO" id="GO:0043328">
    <property type="term" value="P:protein transport to vacuole involved in ubiquitin-dependent protein catabolic process via the multivesicular body sorting pathway"/>
    <property type="evidence" value="ECO:0007669"/>
    <property type="project" value="EnsemblFungi"/>
</dbReference>
<evidence type="ECO:0000256" key="12">
    <source>
        <dbReference type="ARBA" id="ARBA00023180"/>
    </source>
</evidence>
<evidence type="ECO:0000256" key="8">
    <source>
        <dbReference type="ARBA" id="ARBA00022927"/>
    </source>
</evidence>
<dbReference type="GO" id="GO:1990756">
    <property type="term" value="F:ubiquitin-like ligase-substrate adaptor activity"/>
    <property type="evidence" value="ECO:0007669"/>
    <property type="project" value="EnsemblFungi"/>
</dbReference>
<dbReference type="Gene3D" id="2.60.120.920">
    <property type="match status" value="1"/>
</dbReference>
<evidence type="ECO:0000256" key="15">
    <source>
        <dbReference type="SAM" id="Phobius"/>
    </source>
</evidence>
<keyword evidence="19" id="KW-1185">Reference proteome</keyword>
<evidence type="ECO:0000256" key="5">
    <source>
        <dbReference type="ARBA" id="ARBA00022554"/>
    </source>
</evidence>
<keyword evidence="11 15" id="KW-0472">Membrane</keyword>
<dbReference type="HOGENOM" id="CLU_016552_4_1_1"/>
<dbReference type="GO" id="GO:0010008">
    <property type="term" value="C:endosome membrane"/>
    <property type="evidence" value="ECO:0007669"/>
    <property type="project" value="UniProtKB-SubCell"/>
</dbReference>
<reference evidence="18" key="2">
    <citation type="submission" date="2014-02" db="EMBL/GenBank/DDBJ databases">
        <title>Complete DNA sequence of /Kuraishia capsulata/ illustrates novel genomic features among budding yeasts (/Saccharomycotina/).</title>
        <authorList>
            <person name="Morales L."/>
            <person name="Noel B."/>
            <person name="Porcel B."/>
            <person name="Marcet-Houben M."/>
            <person name="Hullo M-F."/>
            <person name="Sacerdot C."/>
            <person name="Tekaia F."/>
            <person name="Leh-Louis V."/>
            <person name="Despons L."/>
            <person name="Khanna V."/>
            <person name="Aury J-M."/>
            <person name="Barbe V."/>
            <person name="Couloux A."/>
            <person name="Labadie K."/>
            <person name="Pelletier E."/>
            <person name="Souciet J-L."/>
            <person name="Boekhout T."/>
            <person name="Gabaldon T."/>
            <person name="Wincker P."/>
            <person name="Dujon B."/>
        </authorList>
    </citation>
    <scope>NUCLEOTIDE SEQUENCE</scope>
    <source>
        <strain evidence="18">CBS 1993</strain>
    </source>
</reference>
<comment type="function">
    <text evidence="13">Components of the endosome-vacuole trafficking pathway that regulates nutrient transport. May be involved in processes which determine whether plasma membrane proteins are degraded or routed to the plasma membrane.</text>
</comment>
<reference evidence="18" key="1">
    <citation type="submission" date="2013-12" db="EMBL/GenBank/DDBJ databases">
        <authorList>
            <person name="Genoscope - CEA"/>
        </authorList>
    </citation>
    <scope>NUCLEOTIDE SEQUENCE</scope>
    <source>
        <strain evidence="18">CBS 1993</strain>
    </source>
</reference>
<dbReference type="STRING" id="1382522.W6MMY6"/>
<organism evidence="18 19">
    <name type="scientific">Kuraishia capsulata CBS 1993</name>
    <dbReference type="NCBI Taxonomy" id="1382522"/>
    <lineage>
        <taxon>Eukaryota</taxon>
        <taxon>Fungi</taxon>
        <taxon>Dikarya</taxon>
        <taxon>Ascomycota</taxon>
        <taxon>Saccharomycotina</taxon>
        <taxon>Pichiomycetes</taxon>
        <taxon>Pichiales</taxon>
        <taxon>Pichiaceae</taxon>
        <taxon>Kuraishia</taxon>
    </lineage>
</organism>
<dbReference type="OrthoDB" id="258495at2759"/>
<proteinExistence type="inferred from homology"/>
<dbReference type="Proteomes" id="UP000019384">
    <property type="component" value="Unassembled WGS sequence"/>
</dbReference>
<dbReference type="PROSITE" id="PS50188">
    <property type="entry name" value="B302_SPRY"/>
    <property type="match status" value="1"/>
</dbReference>
<dbReference type="InterPro" id="IPR001870">
    <property type="entry name" value="B30.2/SPRY"/>
</dbReference>
<gene>
    <name evidence="18" type="ORF">KUCA_T00003551001</name>
</gene>
<dbReference type="InterPro" id="IPR003877">
    <property type="entry name" value="SPRY_dom"/>
</dbReference>
<dbReference type="InterPro" id="IPR035780">
    <property type="entry name" value="SPRY_Ssh4-like"/>
</dbReference>
<feature type="signal peptide" evidence="16">
    <location>
        <begin position="1"/>
        <end position="24"/>
    </location>
</feature>
<evidence type="ECO:0000313" key="18">
    <source>
        <dbReference type="EMBL" id="CDK27573.1"/>
    </source>
</evidence>